<sequence length="457" mass="52663">MAKKKILLLSDDLRMASGIANISKQFVLGTLDKYDWVQLAAAIQHPDVGKVFDLSQEASKFTGVKDASVKLYPYNGYGDADVIRQLLMIEKPDAILHFTDPRYWIWLYDIEHEIRQTTPILFYHIWDDLPDPKYNRDYYESCDWIGCISKQTYGITKRVYGWDKEPQWKTAKDWQVSYVPHGINSQLYTPTEVPEEFRNSIFGDKKYEFVLYWSNRNIRRKQPIDVLFAFEEFVKGLPEEKRDKVCLLMHTAPIDENGTDLLTTIEHHCPNSTVIFTPQKYTEEGLNFLYNMADVTINVASNEGFGLTTAESIMAGTPVIVNVTGGLQDQCGFQMDGKYLTAEDYVKIGSLHDKRKYEGTKCGEWAKPIWPTRSTAGSIPTPYIFDDKVDYADVTPLIREWYDMGRDARKAAGLRGREWMIGEGNLSVEYMCKSMSEGIDTAIKNFEPRKRYELFTV</sequence>
<feature type="domain" description="Glycosyl transferase family 1" evidence="1">
    <location>
        <begin position="221"/>
        <end position="330"/>
    </location>
</feature>
<keyword evidence="2" id="KW-0808">Transferase</keyword>
<accession>A0A6J5MAS9</accession>
<dbReference type="SUPFAM" id="SSF53756">
    <property type="entry name" value="UDP-Glycosyltransferase/glycogen phosphorylase"/>
    <property type="match status" value="1"/>
</dbReference>
<name>A0A6J5MAS9_9CAUD</name>
<evidence type="ECO:0000259" key="1">
    <source>
        <dbReference type="Pfam" id="PF00534"/>
    </source>
</evidence>
<dbReference type="InterPro" id="IPR001296">
    <property type="entry name" value="Glyco_trans_1"/>
</dbReference>
<dbReference type="Pfam" id="PF00534">
    <property type="entry name" value="Glycos_transf_1"/>
    <property type="match status" value="1"/>
</dbReference>
<proteinExistence type="predicted"/>
<gene>
    <name evidence="2" type="ORF">UFOVP449_156</name>
</gene>
<protein>
    <submittedName>
        <fullName evidence="2">Glycosyl transferase, family 1</fullName>
    </submittedName>
</protein>
<dbReference type="Gene3D" id="3.40.50.2000">
    <property type="entry name" value="Glycogen Phosphorylase B"/>
    <property type="match status" value="1"/>
</dbReference>
<organism evidence="2">
    <name type="scientific">uncultured Caudovirales phage</name>
    <dbReference type="NCBI Taxonomy" id="2100421"/>
    <lineage>
        <taxon>Viruses</taxon>
        <taxon>Duplodnaviria</taxon>
        <taxon>Heunggongvirae</taxon>
        <taxon>Uroviricota</taxon>
        <taxon>Caudoviricetes</taxon>
        <taxon>Peduoviridae</taxon>
        <taxon>Maltschvirus</taxon>
        <taxon>Maltschvirus maltsch</taxon>
    </lineage>
</organism>
<reference evidence="2" key="1">
    <citation type="submission" date="2020-04" db="EMBL/GenBank/DDBJ databases">
        <authorList>
            <person name="Chiriac C."/>
            <person name="Salcher M."/>
            <person name="Ghai R."/>
            <person name="Kavagutti S V."/>
        </authorList>
    </citation>
    <scope>NUCLEOTIDE SEQUENCE</scope>
</reference>
<dbReference type="GO" id="GO:0016740">
    <property type="term" value="F:transferase activity"/>
    <property type="evidence" value="ECO:0007669"/>
    <property type="project" value="UniProtKB-KW"/>
</dbReference>
<dbReference type="EMBL" id="LR796420">
    <property type="protein sequence ID" value="CAB4143312.1"/>
    <property type="molecule type" value="Genomic_DNA"/>
</dbReference>
<evidence type="ECO:0000313" key="2">
    <source>
        <dbReference type="EMBL" id="CAB4143312.1"/>
    </source>
</evidence>